<feature type="transmembrane region" description="Helical" evidence="10">
    <location>
        <begin position="29"/>
        <end position="49"/>
    </location>
</feature>
<organism evidence="11">
    <name type="scientific">Amphipholis squamata</name>
    <name type="common">Dwarf brittle Star</name>
    <name type="synonym">Asterias squamata</name>
    <dbReference type="NCBI Taxonomy" id="48271"/>
    <lineage>
        <taxon>Eukaryota</taxon>
        <taxon>Metazoa</taxon>
        <taxon>Echinodermata</taxon>
        <taxon>Eleutherozoa</taxon>
        <taxon>Asterozoa</taxon>
        <taxon>Ophiuroidea</taxon>
        <taxon>Myophiuroidea</taxon>
        <taxon>Metophiurida</taxon>
        <taxon>Ophintegrida</taxon>
        <taxon>Amphilepidida</taxon>
        <taxon>Ophiurina</taxon>
        <taxon>Gnathophiurina</taxon>
        <taxon>Amphiuroidea</taxon>
        <taxon>Amphiuridae</taxon>
        <taxon>Amphipholis</taxon>
    </lineage>
</organism>
<name>D3H5V3_AMPSQ</name>
<feature type="transmembrane region" description="Helical" evidence="10">
    <location>
        <begin position="61"/>
        <end position="81"/>
    </location>
</feature>
<dbReference type="AlphaFoldDB" id="D3H5V3"/>
<evidence type="ECO:0000256" key="1">
    <source>
        <dbReference type="ARBA" id="ARBA00004141"/>
    </source>
</evidence>
<dbReference type="GO" id="GO:0016020">
    <property type="term" value="C:membrane"/>
    <property type="evidence" value="ECO:0007669"/>
    <property type="project" value="UniProtKB-SubCell"/>
</dbReference>
<keyword evidence="8 10" id="KW-0472">Membrane</keyword>
<gene>
    <name evidence="11" type="primary">NADH4L</name>
</gene>
<evidence type="ECO:0000256" key="7">
    <source>
        <dbReference type="ARBA" id="ARBA00023027"/>
    </source>
</evidence>
<dbReference type="Gene3D" id="1.10.287.3510">
    <property type="match status" value="1"/>
</dbReference>
<evidence type="ECO:0000256" key="6">
    <source>
        <dbReference type="ARBA" id="ARBA00022989"/>
    </source>
</evidence>
<evidence type="ECO:0000313" key="11">
    <source>
        <dbReference type="EMBL" id="CBH40127.1"/>
    </source>
</evidence>
<evidence type="ECO:0000256" key="4">
    <source>
        <dbReference type="ARBA" id="ARBA00022692"/>
    </source>
</evidence>
<evidence type="ECO:0000256" key="8">
    <source>
        <dbReference type="ARBA" id="ARBA00023136"/>
    </source>
</evidence>
<sequence>MNIFSFIFTISLILGLLSIVYKKAFFLSILVSLEIILLNIIMFNFFTILSNGNPTPLTLSLFILALAAVEASIGVSIITLISRNFSNNSISSLNILKN</sequence>
<reference evidence="11" key="1">
    <citation type="journal article" date="2010" name="Mol. Phylogenet. Evol.">
        <title>Mitochondrial genome evolution in Ophiuroidea, Echinoidea, and Holothuroidea: Insights in phylogenetic relationships of Echinodermata.</title>
        <authorList>
            <person name="Perseke M."/>
            <person name="Bernhard D."/>
            <person name="Fritzsch G."/>
            <person name="Bruemmer F."/>
            <person name="Stadler P.F."/>
            <person name="Schlegel M."/>
        </authorList>
    </citation>
    <scope>NUCLEOTIDE SEQUENCE</scope>
</reference>
<keyword evidence="6 10" id="KW-1133">Transmembrane helix</keyword>
<evidence type="ECO:0000256" key="5">
    <source>
        <dbReference type="ARBA" id="ARBA00022967"/>
    </source>
</evidence>
<keyword evidence="4 10" id="KW-0812">Transmembrane</keyword>
<accession>D3H5V3</accession>
<protein>
    <recommendedName>
        <fullName evidence="3">NADH-ubiquinone oxidoreductase chain 4L</fullName>
    </recommendedName>
    <alternativeName>
        <fullName evidence="9">NADH dehydrogenase subunit 4L</fullName>
    </alternativeName>
</protein>
<dbReference type="EMBL" id="FN562578">
    <property type="protein sequence ID" value="CBH40127.1"/>
    <property type="molecule type" value="Genomic_DNA"/>
</dbReference>
<feature type="transmembrane region" description="Helical" evidence="10">
    <location>
        <begin position="6"/>
        <end position="22"/>
    </location>
</feature>
<keyword evidence="11" id="KW-0496">Mitochondrion</keyword>
<dbReference type="Pfam" id="PF00420">
    <property type="entry name" value="Oxidored_q2"/>
    <property type="match status" value="1"/>
</dbReference>
<evidence type="ECO:0000256" key="2">
    <source>
        <dbReference type="ARBA" id="ARBA00010519"/>
    </source>
</evidence>
<evidence type="ECO:0000256" key="10">
    <source>
        <dbReference type="SAM" id="Phobius"/>
    </source>
</evidence>
<dbReference type="InterPro" id="IPR039428">
    <property type="entry name" value="NUOK/Mnh_C1-like"/>
</dbReference>
<evidence type="ECO:0000256" key="9">
    <source>
        <dbReference type="ARBA" id="ARBA00031586"/>
    </source>
</evidence>
<proteinExistence type="inferred from homology"/>
<comment type="subcellular location">
    <subcellularLocation>
        <location evidence="1">Membrane</location>
        <topology evidence="1">Multi-pass membrane protein</topology>
    </subcellularLocation>
</comment>
<keyword evidence="5" id="KW-1278">Translocase</keyword>
<geneLocation type="mitochondrion" evidence="11"/>
<evidence type="ECO:0000256" key="3">
    <source>
        <dbReference type="ARBA" id="ARBA00016612"/>
    </source>
</evidence>
<keyword evidence="7" id="KW-0520">NAD</keyword>
<comment type="similarity">
    <text evidence="2">Belongs to the complex I subunit 4L family.</text>
</comment>